<protein>
    <submittedName>
        <fullName evidence="1">Uncharacterized protein</fullName>
    </submittedName>
</protein>
<sequence>MQSFYILQSINIHGYLYFLYYLKNIQKYGYVCFFALLDQFFGSKALISNPDVNQHHSKAIMSSLNEIQKYKMHYICITSASDSAVKMKDEMVREWTKGNY</sequence>
<name>A0ACB9EH66_ARCLA</name>
<keyword evidence="2" id="KW-1185">Reference proteome</keyword>
<reference evidence="2" key="1">
    <citation type="journal article" date="2022" name="Mol. Ecol. Resour.">
        <title>The genomes of chicory, endive, great burdock and yacon provide insights into Asteraceae palaeo-polyploidization history and plant inulin production.</title>
        <authorList>
            <person name="Fan W."/>
            <person name="Wang S."/>
            <person name="Wang H."/>
            <person name="Wang A."/>
            <person name="Jiang F."/>
            <person name="Liu H."/>
            <person name="Zhao H."/>
            <person name="Xu D."/>
            <person name="Zhang Y."/>
        </authorList>
    </citation>
    <scope>NUCLEOTIDE SEQUENCE [LARGE SCALE GENOMIC DNA]</scope>
    <source>
        <strain evidence="2">cv. Niubang</strain>
    </source>
</reference>
<reference evidence="1 2" key="2">
    <citation type="journal article" date="2022" name="Mol. Ecol. Resour.">
        <title>The genomes of chicory, endive, great burdock and yacon provide insights into Asteraceae paleo-polyploidization history and plant inulin production.</title>
        <authorList>
            <person name="Fan W."/>
            <person name="Wang S."/>
            <person name="Wang H."/>
            <person name="Wang A."/>
            <person name="Jiang F."/>
            <person name="Liu H."/>
            <person name="Zhao H."/>
            <person name="Xu D."/>
            <person name="Zhang Y."/>
        </authorList>
    </citation>
    <scope>NUCLEOTIDE SEQUENCE [LARGE SCALE GENOMIC DNA]</scope>
    <source>
        <strain evidence="2">cv. Niubang</strain>
    </source>
</reference>
<gene>
    <name evidence="1" type="ORF">L6452_05462</name>
</gene>
<comment type="caution">
    <text evidence="1">The sequence shown here is derived from an EMBL/GenBank/DDBJ whole genome shotgun (WGS) entry which is preliminary data.</text>
</comment>
<accession>A0ACB9EH66</accession>
<dbReference type="Proteomes" id="UP001055879">
    <property type="component" value="Linkage Group LG02"/>
</dbReference>
<evidence type="ECO:0000313" key="1">
    <source>
        <dbReference type="EMBL" id="KAI3757918.1"/>
    </source>
</evidence>
<proteinExistence type="predicted"/>
<organism evidence="1 2">
    <name type="scientific">Arctium lappa</name>
    <name type="common">Greater burdock</name>
    <name type="synonym">Lappa major</name>
    <dbReference type="NCBI Taxonomy" id="4217"/>
    <lineage>
        <taxon>Eukaryota</taxon>
        <taxon>Viridiplantae</taxon>
        <taxon>Streptophyta</taxon>
        <taxon>Embryophyta</taxon>
        <taxon>Tracheophyta</taxon>
        <taxon>Spermatophyta</taxon>
        <taxon>Magnoliopsida</taxon>
        <taxon>eudicotyledons</taxon>
        <taxon>Gunneridae</taxon>
        <taxon>Pentapetalae</taxon>
        <taxon>asterids</taxon>
        <taxon>campanulids</taxon>
        <taxon>Asterales</taxon>
        <taxon>Asteraceae</taxon>
        <taxon>Carduoideae</taxon>
        <taxon>Cardueae</taxon>
        <taxon>Arctiinae</taxon>
        <taxon>Arctium</taxon>
    </lineage>
</organism>
<evidence type="ECO:0000313" key="2">
    <source>
        <dbReference type="Proteomes" id="UP001055879"/>
    </source>
</evidence>
<dbReference type="EMBL" id="CM042048">
    <property type="protein sequence ID" value="KAI3757918.1"/>
    <property type="molecule type" value="Genomic_DNA"/>
</dbReference>